<name>A0AAD9UWR5_ACRCE</name>
<reference evidence="2" key="1">
    <citation type="journal article" date="2023" name="G3 (Bethesda)">
        <title>Whole genome assembly and annotation of the endangered Caribbean coral Acropora cervicornis.</title>
        <authorList>
            <person name="Selwyn J.D."/>
            <person name="Vollmer S.V."/>
        </authorList>
    </citation>
    <scope>NUCLEOTIDE SEQUENCE</scope>
    <source>
        <strain evidence="2">K2</strain>
    </source>
</reference>
<dbReference type="Pfam" id="PF05380">
    <property type="entry name" value="Peptidase_A17"/>
    <property type="match status" value="1"/>
</dbReference>
<protein>
    <submittedName>
        <fullName evidence="2">Uncharacterized protein</fullName>
    </submittedName>
</protein>
<organism evidence="2 3">
    <name type="scientific">Acropora cervicornis</name>
    <name type="common">Staghorn coral</name>
    <dbReference type="NCBI Taxonomy" id="6130"/>
    <lineage>
        <taxon>Eukaryota</taxon>
        <taxon>Metazoa</taxon>
        <taxon>Cnidaria</taxon>
        <taxon>Anthozoa</taxon>
        <taxon>Hexacorallia</taxon>
        <taxon>Scleractinia</taxon>
        <taxon>Astrocoeniina</taxon>
        <taxon>Acroporidae</taxon>
        <taxon>Acropora</taxon>
    </lineage>
</organism>
<reference evidence="2" key="2">
    <citation type="journal article" date="2023" name="Science">
        <title>Genomic signatures of disease resistance in endangered staghorn corals.</title>
        <authorList>
            <person name="Vollmer S.V."/>
            <person name="Selwyn J.D."/>
            <person name="Despard B.A."/>
            <person name="Roesel C.L."/>
        </authorList>
    </citation>
    <scope>NUCLEOTIDE SEQUENCE</scope>
    <source>
        <strain evidence="2">K2</strain>
    </source>
</reference>
<evidence type="ECO:0000313" key="2">
    <source>
        <dbReference type="EMBL" id="KAK2552798.1"/>
    </source>
</evidence>
<accession>A0AAD9UWR5</accession>
<evidence type="ECO:0000256" key="1">
    <source>
        <dbReference type="SAM" id="MobiDB-lite"/>
    </source>
</evidence>
<dbReference type="EMBL" id="JARQWQ010000083">
    <property type="protein sequence ID" value="KAK2552798.1"/>
    <property type="molecule type" value="Genomic_DNA"/>
</dbReference>
<comment type="caution">
    <text evidence="2">The sequence shown here is derived from an EMBL/GenBank/DDBJ whole genome shotgun (WGS) entry which is preliminary data.</text>
</comment>
<sequence>MESPNRSSKEELTFAKEQLGGASPSDGKLLGLPWDKQEDTSSVVLKNGQRKVMKRALLPYLARIYDPLDLTPAVTLIGIQHYCHICDSKLAWDAQRPGPFLKRWKALTDTFTVPQEIAVYWEPILQLTFHAFGDVTSKRVCGTVYAVVQQTQGTTQRLICNKSCLARRNMPVPRLELIAGHYCQRLSQK</sequence>
<feature type="region of interest" description="Disordered" evidence="1">
    <location>
        <begin position="1"/>
        <end position="34"/>
    </location>
</feature>
<gene>
    <name evidence="2" type="ORF">P5673_025960</name>
</gene>
<evidence type="ECO:0000313" key="3">
    <source>
        <dbReference type="Proteomes" id="UP001249851"/>
    </source>
</evidence>
<dbReference type="InterPro" id="IPR008042">
    <property type="entry name" value="Retrotrans_Pao"/>
</dbReference>
<proteinExistence type="predicted"/>
<dbReference type="AlphaFoldDB" id="A0AAD9UWR5"/>
<dbReference type="Proteomes" id="UP001249851">
    <property type="component" value="Unassembled WGS sequence"/>
</dbReference>
<keyword evidence="3" id="KW-1185">Reference proteome</keyword>